<organism evidence="11 12">
    <name type="scientific">Micavibrio aeruginosavorus</name>
    <dbReference type="NCBI Taxonomy" id="349221"/>
    <lineage>
        <taxon>Bacteria</taxon>
        <taxon>Pseudomonadati</taxon>
        <taxon>Bdellovibrionota</taxon>
        <taxon>Bdellovibrionia</taxon>
        <taxon>Bdellovibrionales</taxon>
        <taxon>Pseudobdellovibrionaceae</taxon>
        <taxon>Micavibrio</taxon>
    </lineage>
</organism>
<dbReference type="Pfam" id="PF21082">
    <property type="entry name" value="MS_channel_3rd"/>
    <property type="match status" value="1"/>
</dbReference>
<name>A0A2W5A2S7_9BACT</name>
<evidence type="ECO:0000256" key="5">
    <source>
        <dbReference type="ARBA" id="ARBA00022989"/>
    </source>
</evidence>
<comment type="similarity">
    <text evidence="2">Belongs to the MscS (TC 1.A.23) family.</text>
</comment>
<dbReference type="InterPro" id="IPR006685">
    <property type="entry name" value="MscS_channel_2nd"/>
</dbReference>
<dbReference type="InterPro" id="IPR010920">
    <property type="entry name" value="LSM_dom_sf"/>
</dbReference>
<feature type="domain" description="Mechanosensitive ion channel MscS" evidence="8">
    <location>
        <begin position="126"/>
        <end position="192"/>
    </location>
</feature>
<evidence type="ECO:0000313" key="12">
    <source>
        <dbReference type="Proteomes" id="UP000249557"/>
    </source>
</evidence>
<keyword evidence="3" id="KW-1003">Cell membrane</keyword>
<dbReference type="SUPFAM" id="SSF82689">
    <property type="entry name" value="Mechanosensitive channel protein MscS (YggB), C-terminal domain"/>
    <property type="match status" value="1"/>
</dbReference>
<dbReference type="InterPro" id="IPR023408">
    <property type="entry name" value="MscS_beta-dom_sf"/>
</dbReference>
<dbReference type="SUPFAM" id="SSF82861">
    <property type="entry name" value="Mechanosensitive channel protein MscS (YggB), transmembrane region"/>
    <property type="match status" value="1"/>
</dbReference>
<dbReference type="Pfam" id="PF00924">
    <property type="entry name" value="MS_channel_2nd"/>
    <property type="match status" value="1"/>
</dbReference>
<feature type="transmembrane region" description="Helical" evidence="7">
    <location>
        <begin position="42"/>
        <end position="63"/>
    </location>
</feature>
<dbReference type="InterPro" id="IPR049142">
    <property type="entry name" value="MS_channel_1st"/>
</dbReference>
<dbReference type="SUPFAM" id="SSF50182">
    <property type="entry name" value="Sm-like ribonucleoproteins"/>
    <property type="match status" value="1"/>
</dbReference>
<dbReference type="InterPro" id="IPR011066">
    <property type="entry name" value="MscS_channel_C_sf"/>
</dbReference>
<keyword evidence="5 7" id="KW-1133">Transmembrane helix</keyword>
<evidence type="ECO:0000259" key="10">
    <source>
        <dbReference type="Pfam" id="PF21088"/>
    </source>
</evidence>
<evidence type="ECO:0000256" key="7">
    <source>
        <dbReference type="SAM" id="Phobius"/>
    </source>
</evidence>
<gene>
    <name evidence="11" type="ORF">DI626_03105</name>
</gene>
<reference evidence="11 12" key="1">
    <citation type="submission" date="2017-08" db="EMBL/GenBank/DDBJ databases">
        <title>Infants hospitalized years apart are colonized by the same room-sourced microbial strains.</title>
        <authorList>
            <person name="Brooks B."/>
            <person name="Olm M.R."/>
            <person name="Firek B.A."/>
            <person name="Baker R."/>
            <person name="Thomas B.C."/>
            <person name="Morowitz M.J."/>
            <person name="Banfield J.F."/>
        </authorList>
    </citation>
    <scope>NUCLEOTIDE SEQUENCE [LARGE SCALE GENOMIC DNA]</scope>
    <source>
        <strain evidence="11">S2_018_000_R2_104</strain>
    </source>
</reference>
<evidence type="ECO:0000259" key="8">
    <source>
        <dbReference type="Pfam" id="PF00924"/>
    </source>
</evidence>
<feature type="domain" description="Mechanosensitive ion channel transmembrane helices 2/3" evidence="10">
    <location>
        <begin position="83"/>
        <end position="124"/>
    </location>
</feature>
<sequence>MTAENPAINLELAKDFEALKAEGFSGFLQKYDALILQFGIDWGMRLLTAVIIIIAGWMIGNWINRRFERMRRLDGTLKNFLGGLFKYSIMFVAVITVIGLFGIPMASLLAVLGAAGLAIGLALQGTLSNIASGVMLLILRPFNVGDYITWGNEGGTVKSLGLFGTELAMADNVYIFAPNSKIWGNEIRNYSRNMLRRQDITLGISYDDNLGNAVAIINQVLAADERILKEDGKEPQVVTDKMNDYTIDLIVRFWSKNSDYWSLRWDITKTLKEKLEAEGISLPLTPRQMAVSEPEKAST</sequence>
<evidence type="ECO:0000256" key="4">
    <source>
        <dbReference type="ARBA" id="ARBA00022692"/>
    </source>
</evidence>
<dbReference type="Gene3D" id="1.10.287.1260">
    <property type="match status" value="1"/>
</dbReference>
<dbReference type="AlphaFoldDB" id="A0A2W5A2S7"/>
<evidence type="ECO:0000256" key="6">
    <source>
        <dbReference type="ARBA" id="ARBA00023136"/>
    </source>
</evidence>
<dbReference type="InterPro" id="IPR049278">
    <property type="entry name" value="MS_channel_C"/>
</dbReference>
<dbReference type="InterPro" id="IPR045275">
    <property type="entry name" value="MscS_archaea/bacteria_type"/>
</dbReference>
<comment type="subcellular location">
    <subcellularLocation>
        <location evidence="1">Cell membrane</location>
        <topology evidence="1">Multi-pass membrane protein</topology>
    </subcellularLocation>
</comment>
<dbReference type="Gene3D" id="2.30.30.60">
    <property type="match status" value="1"/>
</dbReference>
<dbReference type="Proteomes" id="UP000249557">
    <property type="component" value="Unassembled WGS sequence"/>
</dbReference>
<dbReference type="Gene3D" id="3.30.70.100">
    <property type="match status" value="1"/>
</dbReference>
<dbReference type="PANTHER" id="PTHR30221">
    <property type="entry name" value="SMALL-CONDUCTANCE MECHANOSENSITIVE CHANNEL"/>
    <property type="match status" value="1"/>
</dbReference>
<dbReference type="EMBL" id="QFNK01000039">
    <property type="protein sequence ID" value="PZO87836.1"/>
    <property type="molecule type" value="Genomic_DNA"/>
</dbReference>
<feature type="domain" description="Mechanosensitive ion channel MscS C-terminal" evidence="9">
    <location>
        <begin position="200"/>
        <end position="281"/>
    </location>
</feature>
<evidence type="ECO:0000256" key="1">
    <source>
        <dbReference type="ARBA" id="ARBA00004651"/>
    </source>
</evidence>
<comment type="caution">
    <text evidence="11">The sequence shown here is derived from an EMBL/GenBank/DDBJ whole genome shotgun (WGS) entry which is preliminary data.</text>
</comment>
<keyword evidence="4 7" id="KW-0812">Transmembrane</keyword>
<evidence type="ECO:0000256" key="3">
    <source>
        <dbReference type="ARBA" id="ARBA00022475"/>
    </source>
</evidence>
<dbReference type="GO" id="GO:0008381">
    <property type="term" value="F:mechanosensitive monoatomic ion channel activity"/>
    <property type="evidence" value="ECO:0007669"/>
    <property type="project" value="InterPro"/>
</dbReference>
<evidence type="ECO:0000256" key="2">
    <source>
        <dbReference type="ARBA" id="ARBA00008017"/>
    </source>
</evidence>
<evidence type="ECO:0000313" key="11">
    <source>
        <dbReference type="EMBL" id="PZO87836.1"/>
    </source>
</evidence>
<dbReference type="InterPro" id="IPR011014">
    <property type="entry name" value="MscS_channel_TM-2"/>
</dbReference>
<dbReference type="Pfam" id="PF21088">
    <property type="entry name" value="MS_channel_1st"/>
    <property type="match status" value="1"/>
</dbReference>
<accession>A0A2W5A2S7</accession>
<dbReference type="PANTHER" id="PTHR30221:SF1">
    <property type="entry name" value="SMALL-CONDUCTANCE MECHANOSENSITIVE CHANNEL"/>
    <property type="match status" value="1"/>
</dbReference>
<keyword evidence="6 7" id="KW-0472">Membrane</keyword>
<protein>
    <submittedName>
        <fullName evidence="11">Mechanosensitive ion channel protein MscS</fullName>
    </submittedName>
</protein>
<feature type="transmembrane region" description="Helical" evidence="7">
    <location>
        <begin position="109"/>
        <end position="139"/>
    </location>
</feature>
<dbReference type="GO" id="GO:0005886">
    <property type="term" value="C:plasma membrane"/>
    <property type="evidence" value="ECO:0007669"/>
    <property type="project" value="UniProtKB-SubCell"/>
</dbReference>
<proteinExistence type="inferred from homology"/>
<evidence type="ECO:0000259" key="9">
    <source>
        <dbReference type="Pfam" id="PF21082"/>
    </source>
</evidence>
<feature type="transmembrane region" description="Helical" evidence="7">
    <location>
        <begin position="84"/>
        <end position="103"/>
    </location>
</feature>